<dbReference type="KEGG" id="mhos:CXR34_06355"/>
<dbReference type="Pfam" id="PF00561">
    <property type="entry name" value="Abhydrolase_1"/>
    <property type="match status" value="1"/>
</dbReference>
<dbReference type="GO" id="GO:0016787">
    <property type="term" value="F:hydrolase activity"/>
    <property type="evidence" value="ECO:0007669"/>
    <property type="project" value="UniProtKB-KW"/>
</dbReference>
<evidence type="ECO:0000259" key="2">
    <source>
        <dbReference type="Pfam" id="PF00561"/>
    </source>
</evidence>
<evidence type="ECO:0000313" key="3">
    <source>
        <dbReference type="EMBL" id="AUG29129.1"/>
    </source>
</evidence>
<feature type="region of interest" description="Disordered" evidence="1">
    <location>
        <begin position="1"/>
        <end position="29"/>
    </location>
</feature>
<accession>A0A2K9DDZ6</accession>
<reference evidence="3 4" key="1">
    <citation type="submission" date="2017-12" db="EMBL/GenBank/DDBJ databases">
        <title>Isolation and characterization of estrogens degradatiion strain Microbacterium hominis SJTG1.</title>
        <authorList>
            <person name="Xiong W."/>
            <person name="Yin C."/>
            <person name="Zheng D."/>
            <person name="Liang R."/>
        </authorList>
    </citation>
    <scope>NUCLEOTIDE SEQUENCE [LARGE SCALE GENOMIC DNA]</scope>
    <source>
        <strain evidence="3 4">SJTG1</strain>
    </source>
</reference>
<dbReference type="InterPro" id="IPR050471">
    <property type="entry name" value="AB_hydrolase"/>
</dbReference>
<dbReference type="Gene3D" id="3.40.50.1820">
    <property type="entry name" value="alpha/beta hydrolase"/>
    <property type="match status" value="1"/>
</dbReference>
<sequence>MSVLAKARAAQSSSDPGAHMATGSRGDRRRASIIDANTRMVHVDGADIAYREIGSGDRPPLVALTHLGGNLDAWDPEVIDALAQDRRVIVLGYRGVGRSTGRVRDTFDDMARDTIAAVLALGLNRIDLFGLSMGGMVAQTIVEEEATLVDHLVMSGTGPRGGAGLTRMTGVMLRGIARSVMTARTATSVLFFPRTESGTRAAAAYQRRLKRRRTDRDAAVTPGVMRAQLRAVARWGAQPGPAHERMSTPTLTFHGEDDILVPVANANQLRTAFSALDVVTFRHAGHGVVSQHRDIVTGRIQSFLRA</sequence>
<protein>
    <submittedName>
        <fullName evidence="3">Alpha/beta hydrolase</fullName>
    </submittedName>
</protein>
<evidence type="ECO:0000313" key="4">
    <source>
        <dbReference type="Proteomes" id="UP000233276"/>
    </source>
</evidence>
<dbReference type="InterPro" id="IPR029058">
    <property type="entry name" value="AB_hydrolase_fold"/>
</dbReference>
<gene>
    <name evidence="3" type="ORF">CXR34_06355</name>
</gene>
<keyword evidence="3" id="KW-0378">Hydrolase</keyword>
<dbReference type="PRINTS" id="PR00111">
    <property type="entry name" value="ABHYDROLASE"/>
</dbReference>
<feature type="domain" description="AB hydrolase-1" evidence="2">
    <location>
        <begin position="59"/>
        <end position="288"/>
    </location>
</feature>
<dbReference type="AlphaFoldDB" id="A0A2K9DDZ6"/>
<evidence type="ECO:0000256" key="1">
    <source>
        <dbReference type="SAM" id="MobiDB-lite"/>
    </source>
</evidence>
<dbReference type="PANTHER" id="PTHR43433:SF5">
    <property type="entry name" value="AB HYDROLASE-1 DOMAIN-CONTAINING PROTEIN"/>
    <property type="match status" value="1"/>
</dbReference>
<dbReference type="SUPFAM" id="SSF53474">
    <property type="entry name" value="alpha/beta-Hydrolases"/>
    <property type="match status" value="1"/>
</dbReference>
<dbReference type="EMBL" id="CP025299">
    <property type="protein sequence ID" value="AUG29129.1"/>
    <property type="molecule type" value="Genomic_DNA"/>
</dbReference>
<dbReference type="PANTHER" id="PTHR43433">
    <property type="entry name" value="HYDROLASE, ALPHA/BETA FOLD FAMILY PROTEIN"/>
    <property type="match status" value="1"/>
</dbReference>
<name>A0A2K9DDZ6_9MICO</name>
<organism evidence="3 4">
    <name type="scientific">Microbacterium hominis</name>
    <dbReference type="NCBI Taxonomy" id="162426"/>
    <lineage>
        <taxon>Bacteria</taxon>
        <taxon>Bacillati</taxon>
        <taxon>Actinomycetota</taxon>
        <taxon>Actinomycetes</taxon>
        <taxon>Micrococcales</taxon>
        <taxon>Microbacteriaceae</taxon>
        <taxon>Microbacterium</taxon>
    </lineage>
</organism>
<dbReference type="Proteomes" id="UP000233276">
    <property type="component" value="Chromosome"/>
</dbReference>
<proteinExistence type="predicted"/>
<dbReference type="InterPro" id="IPR000073">
    <property type="entry name" value="AB_hydrolase_1"/>
</dbReference>